<dbReference type="InterPro" id="IPR015500">
    <property type="entry name" value="Peptidase_S8_subtilisin-rel"/>
</dbReference>
<dbReference type="InterPro" id="IPR036852">
    <property type="entry name" value="Peptidase_S8/S53_dom_sf"/>
</dbReference>
<evidence type="ECO:0000313" key="11">
    <source>
        <dbReference type="Proteomes" id="UP001167160"/>
    </source>
</evidence>
<evidence type="ECO:0000256" key="7">
    <source>
        <dbReference type="SAM" id="Phobius"/>
    </source>
</evidence>
<evidence type="ECO:0000256" key="6">
    <source>
        <dbReference type="SAM" id="MobiDB-lite"/>
    </source>
</evidence>
<gene>
    <name evidence="10" type="ORF">M1E25_21255</name>
</gene>
<feature type="domain" description="Peptidase S8/S53" evidence="9">
    <location>
        <begin position="44"/>
        <end position="297"/>
    </location>
</feature>
<keyword evidence="2 5" id="KW-0645">Protease</keyword>
<dbReference type="Proteomes" id="UP001167160">
    <property type="component" value="Unassembled WGS sequence"/>
</dbReference>
<evidence type="ECO:0000256" key="2">
    <source>
        <dbReference type="ARBA" id="ARBA00022670"/>
    </source>
</evidence>
<dbReference type="Gene3D" id="3.40.50.200">
    <property type="entry name" value="Peptidase S8/S53 domain"/>
    <property type="match status" value="1"/>
</dbReference>
<feature type="signal peptide" evidence="8">
    <location>
        <begin position="1"/>
        <end position="20"/>
    </location>
</feature>
<dbReference type="Pfam" id="PF00082">
    <property type="entry name" value="Peptidase_S8"/>
    <property type="match status" value="1"/>
</dbReference>
<comment type="caution">
    <text evidence="10">The sequence shown here is derived from an EMBL/GenBank/DDBJ whole genome shotgun (WGS) entry which is preliminary data.</text>
</comment>
<keyword evidence="7" id="KW-1133">Transmembrane helix</keyword>
<evidence type="ECO:0000259" key="9">
    <source>
        <dbReference type="Pfam" id="PF00082"/>
    </source>
</evidence>
<sequence length="460" mass="47178">MGSAAMVGALFFGMAPVASADQTRDNQWPLKAFDARRVWKDSTGAGVTVAVIDNGVNGDRPDLKGSVLPGTSLISGGGAANQEVQGNHGTAMTSIIAGHGHGPRGSDGIKGLAPDVKILPIKLYAGDEEGRGEGWQIAKAIRYAVDNGASVVNMSVGSYGSSEQERRAVAHALKRDVLLVAASGNSGTDTKQYPASYPGVFAVGAVDASAKIWRDSSYGPQVKLTAPGVDVYSAGNSVPYGITEGTSSATAYVPAAAALIRSKFPDLTAGQVANRLTKTALKPDGVEKLPDEHYGYGVIRPLRALTENIPAGSKYGPLDVPKADPADVEGSRDDASDAQTGADEGASPLLTAILAGGLLMMLAVIAVIAGFLALAVILIVVVVKKARRNGSPPGGPGGYGQPVAPGYPQQPPGPYQQQVTPHGSYPSGPYRRSAPQGPYPPGPQQDPPTGPYPPGPPPRL</sequence>
<dbReference type="PRINTS" id="PR00723">
    <property type="entry name" value="SUBTILISIN"/>
</dbReference>
<feature type="active site" description="Charge relay system" evidence="5">
    <location>
        <position position="247"/>
    </location>
</feature>
<feature type="region of interest" description="Disordered" evidence="6">
    <location>
        <begin position="315"/>
        <end position="343"/>
    </location>
</feature>
<keyword evidence="7" id="KW-0812">Transmembrane</keyword>
<feature type="active site" description="Charge relay system" evidence="5">
    <location>
        <position position="88"/>
    </location>
</feature>
<evidence type="ECO:0000256" key="1">
    <source>
        <dbReference type="ARBA" id="ARBA00011073"/>
    </source>
</evidence>
<dbReference type="EMBL" id="JAMQGM010000047">
    <property type="protein sequence ID" value="MCM2579842.1"/>
    <property type="molecule type" value="Genomic_DNA"/>
</dbReference>
<accession>A0ABT0XDP3</accession>
<keyword evidence="3 5" id="KW-0378">Hydrolase</keyword>
<feature type="compositionally biased region" description="Basic and acidic residues" evidence="6">
    <location>
        <begin position="321"/>
        <end position="335"/>
    </location>
</feature>
<dbReference type="PROSITE" id="PS51892">
    <property type="entry name" value="SUBTILASE"/>
    <property type="match status" value="1"/>
</dbReference>
<dbReference type="InterPro" id="IPR000209">
    <property type="entry name" value="Peptidase_S8/S53_dom"/>
</dbReference>
<feature type="region of interest" description="Disordered" evidence="6">
    <location>
        <begin position="391"/>
        <end position="460"/>
    </location>
</feature>
<name>A0ABT0XDP3_9ACTN</name>
<dbReference type="PANTHER" id="PTHR43806">
    <property type="entry name" value="PEPTIDASE S8"/>
    <property type="match status" value="1"/>
</dbReference>
<dbReference type="RefSeq" id="WP_251418145.1">
    <property type="nucleotide sequence ID" value="NZ_JAMQGM010000047.1"/>
</dbReference>
<dbReference type="PANTHER" id="PTHR43806:SF11">
    <property type="entry name" value="CEREVISIN-RELATED"/>
    <property type="match status" value="1"/>
</dbReference>
<reference evidence="10" key="1">
    <citation type="journal article" date="2023" name="Int. J. Syst. Evol. Microbiol.">
        <title>Streptomyces meridianus sp. nov. isolated from brackish water of the Tagus estuary in Alcochete, Portugal.</title>
        <authorList>
            <person name="Santos J.D.N."/>
            <person name="Klimek D."/>
            <person name="Calusinska M."/>
            <person name="Lobo Da Cunha A."/>
            <person name="Catita J."/>
            <person name="Goncalves H."/>
            <person name="Gonzalez I."/>
            <person name="Reyes F."/>
            <person name="Lage O.M."/>
        </authorList>
    </citation>
    <scope>NUCLEOTIDE SEQUENCE</scope>
    <source>
        <strain evidence="10">MTZ3.1</strain>
    </source>
</reference>
<evidence type="ECO:0000313" key="10">
    <source>
        <dbReference type="EMBL" id="MCM2579842.1"/>
    </source>
</evidence>
<comment type="similarity">
    <text evidence="1 5">Belongs to the peptidase S8 family.</text>
</comment>
<keyword evidence="4 5" id="KW-0720">Serine protease</keyword>
<keyword evidence="8" id="KW-0732">Signal</keyword>
<evidence type="ECO:0000256" key="4">
    <source>
        <dbReference type="ARBA" id="ARBA00022825"/>
    </source>
</evidence>
<keyword evidence="11" id="KW-1185">Reference proteome</keyword>
<evidence type="ECO:0000256" key="8">
    <source>
        <dbReference type="SAM" id="SignalP"/>
    </source>
</evidence>
<evidence type="ECO:0000256" key="3">
    <source>
        <dbReference type="ARBA" id="ARBA00022801"/>
    </source>
</evidence>
<protein>
    <submittedName>
        <fullName evidence="10">S8 family serine peptidase</fullName>
    </submittedName>
</protein>
<proteinExistence type="inferred from homology"/>
<feature type="chain" id="PRO_5047371414" evidence="8">
    <location>
        <begin position="21"/>
        <end position="460"/>
    </location>
</feature>
<feature type="transmembrane region" description="Helical" evidence="7">
    <location>
        <begin position="358"/>
        <end position="383"/>
    </location>
</feature>
<organism evidence="10 11">
    <name type="scientific">Streptomyces meridianus</name>
    <dbReference type="NCBI Taxonomy" id="2938945"/>
    <lineage>
        <taxon>Bacteria</taxon>
        <taxon>Bacillati</taxon>
        <taxon>Actinomycetota</taxon>
        <taxon>Actinomycetes</taxon>
        <taxon>Kitasatosporales</taxon>
        <taxon>Streptomycetaceae</taxon>
        <taxon>Streptomyces</taxon>
    </lineage>
</organism>
<evidence type="ECO:0000256" key="5">
    <source>
        <dbReference type="PROSITE-ProRule" id="PRU01240"/>
    </source>
</evidence>
<keyword evidence="7" id="KW-0472">Membrane</keyword>
<feature type="compositionally biased region" description="Pro residues" evidence="6">
    <location>
        <begin position="437"/>
        <end position="460"/>
    </location>
</feature>
<dbReference type="SUPFAM" id="SSF52743">
    <property type="entry name" value="Subtilisin-like"/>
    <property type="match status" value="1"/>
</dbReference>
<dbReference type="InterPro" id="IPR050131">
    <property type="entry name" value="Peptidase_S8_subtilisin-like"/>
</dbReference>
<feature type="active site" description="Charge relay system" evidence="5">
    <location>
        <position position="53"/>
    </location>
</feature>